<dbReference type="EMBL" id="KB309217">
    <property type="protein sequence ID" value="ELT95145.1"/>
    <property type="molecule type" value="Genomic_DNA"/>
</dbReference>
<dbReference type="HOGENOM" id="CLU_1679606_0_0_1"/>
<evidence type="ECO:0000313" key="4">
    <source>
        <dbReference type="Proteomes" id="UP000014760"/>
    </source>
</evidence>
<dbReference type="InterPro" id="IPR029400">
    <property type="entry name" value="TINF2_N"/>
</dbReference>
<dbReference type="AlphaFoldDB" id="R7TVW2"/>
<evidence type="ECO:0000259" key="1">
    <source>
        <dbReference type="Pfam" id="PF14973"/>
    </source>
</evidence>
<dbReference type="EMBL" id="AMQN01002458">
    <property type="status" value="NOT_ANNOTATED_CDS"/>
    <property type="molecule type" value="Genomic_DNA"/>
</dbReference>
<reference evidence="4" key="1">
    <citation type="submission" date="2012-12" db="EMBL/GenBank/DDBJ databases">
        <authorList>
            <person name="Hellsten U."/>
            <person name="Grimwood J."/>
            <person name="Chapman J.A."/>
            <person name="Shapiro H."/>
            <person name="Aerts A."/>
            <person name="Otillar R.P."/>
            <person name="Terry A.Y."/>
            <person name="Boore J.L."/>
            <person name="Simakov O."/>
            <person name="Marletaz F."/>
            <person name="Cho S.-J."/>
            <person name="Edsinger-Gonzales E."/>
            <person name="Havlak P."/>
            <person name="Kuo D.-H."/>
            <person name="Larsson T."/>
            <person name="Lv J."/>
            <person name="Arendt D."/>
            <person name="Savage R."/>
            <person name="Osoegawa K."/>
            <person name="de Jong P."/>
            <person name="Lindberg D.R."/>
            <person name="Seaver E.C."/>
            <person name="Weisblat D.A."/>
            <person name="Putnam N.H."/>
            <person name="Grigoriev I.V."/>
            <person name="Rokhsar D.S."/>
        </authorList>
    </citation>
    <scope>NUCLEOTIDE SEQUENCE</scope>
    <source>
        <strain evidence="4">I ESC-2004</strain>
    </source>
</reference>
<feature type="domain" description="TERF1-interacting nuclear factor 2 N-terminal" evidence="1">
    <location>
        <begin position="14"/>
        <end position="96"/>
    </location>
</feature>
<dbReference type="EMBL" id="AMQN01002457">
    <property type="status" value="NOT_ANNOTATED_CDS"/>
    <property type="molecule type" value="Genomic_DNA"/>
</dbReference>
<evidence type="ECO:0000313" key="3">
    <source>
        <dbReference type="EnsemblMetazoa" id="CapteP203035"/>
    </source>
</evidence>
<gene>
    <name evidence="2" type="ORF">CAPTEDRAFT_203035</name>
</gene>
<dbReference type="Pfam" id="PF14973">
    <property type="entry name" value="TINF2_N"/>
    <property type="match status" value="1"/>
</dbReference>
<reference evidence="3" key="3">
    <citation type="submission" date="2015-06" db="UniProtKB">
        <authorList>
            <consortium name="EnsemblMetazoa"/>
        </authorList>
    </citation>
    <scope>IDENTIFICATION</scope>
</reference>
<dbReference type="Proteomes" id="UP000014760">
    <property type="component" value="Unassembled WGS sequence"/>
</dbReference>
<evidence type="ECO:0000313" key="2">
    <source>
        <dbReference type="EMBL" id="ELT95145.1"/>
    </source>
</evidence>
<dbReference type="EnsemblMetazoa" id="CapteT203035">
    <property type="protein sequence ID" value="CapteP203035"/>
    <property type="gene ID" value="CapteG203035"/>
</dbReference>
<accession>R7TVW2</accession>
<name>R7TVW2_CAPTE</name>
<sequence length="157" mass="18405">MPSQESVFRVLRTDDPLITFEKLNAYFPRAAFQHPKASWEFSESITKRMAHFRAQFLQLTTSKTKKEEFFAHRFEQDYGEEFLCVVRRLCKEFCRRTQPSTTVIKEILNSPVGSKLISDLRAEKCIEINALLDACEVQQSHLNENEVLSLFHKIRSM</sequence>
<keyword evidence="4" id="KW-1185">Reference proteome</keyword>
<proteinExistence type="predicted"/>
<organism evidence="2">
    <name type="scientific">Capitella teleta</name>
    <name type="common">Polychaete worm</name>
    <dbReference type="NCBI Taxonomy" id="283909"/>
    <lineage>
        <taxon>Eukaryota</taxon>
        <taxon>Metazoa</taxon>
        <taxon>Spiralia</taxon>
        <taxon>Lophotrochozoa</taxon>
        <taxon>Annelida</taxon>
        <taxon>Polychaeta</taxon>
        <taxon>Sedentaria</taxon>
        <taxon>Scolecida</taxon>
        <taxon>Capitellidae</taxon>
        <taxon>Capitella</taxon>
    </lineage>
</organism>
<reference evidence="2 4" key="2">
    <citation type="journal article" date="2013" name="Nature">
        <title>Insights into bilaterian evolution from three spiralian genomes.</title>
        <authorList>
            <person name="Simakov O."/>
            <person name="Marletaz F."/>
            <person name="Cho S.J."/>
            <person name="Edsinger-Gonzales E."/>
            <person name="Havlak P."/>
            <person name="Hellsten U."/>
            <person name="Kuo D.H."/>
            <person name="Larsson T."/>
            <person name="Lv J."/>
            <person name="Arendt D."/>
            <person name="Savage R."/>
            <person name="Osoegawa K."/>
            <person name="de Jong P."/>
            <person name="Grimwood J."/>
            <person name="Chapman J.A."/>
            <person name="Shapiro H."/>
            <person name="Aerts A."/>
            <person name="Otillar R.P."/>
            <person name="Terry A.Y."/>
            <person name="Boore J.L."/>
            <person name="Grigoriev I.V."/>
            <person name="Lindberg D.R."/>
            <person name="Seaver E.C."/>
            <person name="Weisblat D.A."/>
            <person name="Putnam N.H."/>
            <person name="Rokhsar D.S."/>
        </authorList>
    </citation>
    <scope>NUCLEOTIDE SEQUENCE</scope>
    <source>
        <strain evidence="2 4">I ESC-2004</strain>
    </source>
</reference>
<dbReference type="OrthoDB" id="6110924at2759"/>
<protein>
    <recommendedName>
        <fullName evidence="1">TERF1-interacting nuclear factor 2 N-terminal domain-containing protein</fullName>
    </recommendedName>
</protein>